<feature type="region of interest" description="Disordered" evidence="8">
    <location>
        <begin position="1550"/>
        <end position="1621"/>
    </location>
</feature>
<dbReference type="EMBL" id="JANEYG010000092">
    <property type="protein sequence ID" value="KAJ8913506.1"/>
    <property type="molecule type" value="Genomic_DNA"/>
</dbReference>
<dbReference type="GO" id="GO:0005912">
    <property type="term" value="C:adherens junction"/>
    <property type="evidence" value="ECO:0007669"/>
    <property type="project" value="TreeGrafter"/>
</dbReference>
<comment type="caution">
    <text evidence="11">The sequence shown here is derived from an EMBL/GenBank/DDBJ whole genome shotgun (WGS) entry which is preliminary data.</text>
</comment>
<keyword evidence="4 6" id="KW-0862">Zinc</keyword>
<feature type="compositionally biased region" description="Pro residues" evidence="8">
    <location>
        <begin position="1683"/>
        <end position="1699"/>
    </location>
</feature>
<keyword evidence="12" id="KW-1185">Reference proteome</keyword>
<organism evidence="11 12">
    <name type="scientific">Exocentrus adspersus</name>
    <dbReference type="NCBI Taxonomy" id="1586481"/>
    <lineage>
        <taxon>Eukaryota</taxon>
        <taxon>Metazoa</taxon>
        <taxon>Ecdysozoa</taxon>
        <taxon>Arthropoda</taxon>
        <taxon>Hexapoda</taxon>
        <taxon>Insecta</taxon>
        <taxon>Pterygota</taxon>
        <taxon>Neoptera</taxon>
        <taxon>Endopterygota</taxon>
        <taxon>Coleoptera</taxon>
        <taxon>Polyphaga</taxon>
        <taxon>Cucujiformia</taxon>
        <taxon>Chrysomeloidea</taxon>
        <taxon>Cerambycidae</taxon>
        <taxon>Lamiinae</taxon>
        <taxon>Acanthocinini</taxon>
        <taxon>Exocentrus</taxon>
    </lineage>
</organism>
<evidence type="ECO:0000259" key="9">
    <source>
        <dbReference type="PROSITE" id="PS50023"/>
    </source>
</evidence>
<feature type="region of interest" description="Disordered" evidence="8">
    <location>
        <begin position="2062"/>
        <end position="2095"/>
    </location>
</feature>
<comment type="subcellular location">
    <subcellularLocation>
        <location evidence="1">Cytoplasm</location>
    </subcellularLocation>
</comment>
<dbReference type="CDD" id="cd09360">
    <property type="entry name" value="LIM_ALP_like"/>
    <property type="match status" value="1"/>
</dbReference>
<keyword evidence="7" id="KW-0175">Coiled coil</keyword>
<dbReference type="SMART" id="SM00132">
    <property type="entry name" value="LIM"/>
    <property type="match status" value="4"/>
</dbReference>
<reference evidence="11 12" key="1">
    <citation type="journal article" date="2023" name="Insect Mol. Biol.">
        <title>Genome sequencing provides insights into the evolution of gene families encoding plant cell wall-degrading enzymes in longhorned beetles.</title>
        <authorList>
            <person name="Shin N.R."/>
            <person name="Okamura Y."/>
            <person name="Kirsch R."/>
            <person name="Pauchet Y."/>
        </authorList>
    </citation>
    <scope>NUCLEOTIDE SEQUENCE [LARGE SCALE GENOMIC DNA]</scope>
    <source>
        <strain evidence="11">EAD_L_NR</strain>
    </source>
</reference>
<evidence type="ECO:0000256" key="8">
    <source>
        <dbReference type="SAM" id="MobiDB-lite"/>
    </source>
</evidence>
<dbReference type="PANTHER" id="PTHR24214">
    <property type="entry name" value="PDZ AND LIM DOMAIN PROTEIN ZASP"/>
    <property type="match status" value="1"/>
</dbReference>
<dbReference type="SUPFAM" id="SSF57716">
    <property type="entry name" value="Glucocorticoid receptor-like (DNA-binding domain)"/>
    <property type="match status" value="3"/>
</dbReference>
<dbReference type="PROSITE" id="PS50023">
    <property type="entry name" value="LIM_DOMAIN_2"/>
    <property type="match status" value="3"/>
</dbReference>
<evidence type="ECO:0000256" key="3">
    <source>
        <dbReference type="ARBA" id="ARBA00022723"/>
    </source>
</evidence>
<dbReference type="InterPro" id="IPR036034">
    <property type="entry name" value="PDZ_sf"/>
</dbReference>
<dbReference type="FunFam" id="2.10.110.10:FF:000020">
    <property type="entry name" value="PDZ and LIM domain protein 5"/>
    <property type="match status" value="1"/>
</dbReference>
<evidence type="ECO:0000256" key="1">
    <source>
        <dbReference type="ARBA" id="ARBA00004496"/>
    </source>
</evidence>
<dbReference type="GO" id="GO:0030036">
    <property type="term" value="P:actin cytoskeleton organization"/>
    <property type="evidence" value="ECO:0007669"/>
    <property type="project" value="TreeGrafter"/>
</dbReference>
<dbReference type="Gene3D" id="2.10.110.10">
    <property type="entry name" value="Cysteine Rich Protein"/>
    <property type="match status" value="4"/>
</dbReference>
<evidence type="ECO:0000256" key="6">
    <source>
        <dbReference type="PROSITE-ProRule" id="PRU00125"/>
    </source>
</evidence>
<feature type="compositionally biased region" description="Polar residues" evidence="8">
    <location>
        <begin position="1638"/>
        <end position="1654"/>
    </location>
</feature>
<feature type="domain" description="LIM zinc-binding" evidence="9">
    <location>
        <begin position="2269"/>
        <end position="2328"/>
    </location>
</feature>
<feature type="region of interest" description="Disordered" evidence="8">
    <location>
        <begin position="721"/>
        <end position="741"/>
    </location>
</feature>
<dbReference type="FunFam" id="2.10.110.10:FF:000073">
    <property type="entry name" value="Uncharacterized protein, isoform Z"/>
    <property type="match status" value="1"/>
</dbReference>
<dbReference type="Pfam" id="PF15936">
    <property type="entry name" value="DUF4749"/>
    <property type="match status" value="1"/>
</dbReference>
<dbReference type="FunFam" id="2.10.110.10:FF:000069">
    <property type="entry name" value="Uncharacterized protein, isoform Z"/>
    <property type="match status" value="1"/>
</dbReference>
<dbReference type="SUPFAM" id="SSF50156">
    <property type="entry name" value="PDZ domain-like"/>
    <property type="match status" value="1"/>
</dbReference>
<feature type="compositionally biased region" description="Basic and acidic residues" evidence="8">
    <location>
        <begin position="1550"/>
        <end position="1562"/>
    </location>
</feature>
<dbReference type="InterPro" id="IPR006643">
    <property type="entry name" value="Zasp-like_motif"/>
</dbReference>
<evidence type="ECO:0000313" key="12">
    <source>
        <dbReference type="Proteomes" id="UP001159042"/>
    </source>
</evidence>
<evidence type="ECO:0000256" key="4">
    <source>
        <dbReference type="ARBA" id="ARBA00022833"/>
    </source>
</evidence>
<evidence type="ECO:0000313" key="11">
    <source>
        <dbReference type="EMBL" id="KAJ8913506.1"/>
    </source>
</evidence>
<dbReference type="InterPro" id="IPR001478">
    <property type="entry name" value="PDZ"/>
</dbReference>
<name>A0AAV8VHZ1_9CUCU</name>
<dbReference type="Pfam" id="PF00412">
    <property type="entry name" value="LIM"/>
    <property type="match status" value="4"/>
</dbReference>
<feature type="region of interest" description="Disordered" evidence="8">
    <location>
        <begin position="1214"/>
        <end position="1253"/>
    </location>
</feature>
<proteinExistence type="predicted"/>
<feature type="domain" description="PDZ" evidence="10">
    <location>
        <begin position="543"/>
        <end position="596"/>
    </location>
</feature>
<sequence>MPGVLRTLAKLLADFKSSDYVTPADFLESSLREYPFTQNEDQHFLHLIKHEEFLDRVASRFIDNHKLRRIGKINVKVLLYFIIFVLDQTNYCTILNVELFYVNKLLIFLIDESNHIPITQHACTIFENEYVLENIMYPLLDKLSLVQALLKEREDEEYNRIVKRGVTVPKEFTCFSLGRCVKISKSVETRASVKNYKLSTRRIDNELFFYWSKLRKPQTGWWNQKKPPAEPAPVETKVFKAKKIPTKKNVEIKGNLTTTLREATRFVKEQEEEIKRIDDIIKGGVDPETTEQIELELRKEKQQKELEDIERKHLQSLLTYEEAILAKQKLLEDNKMKTMEFKEVKAELLRKLEQMKKEEQEKIRMLVEKSQKIKTDAKLSEKKLQEEKQNHVRLIQYESRELLKKAYEEQKRELERKVELIQEIRTLHQIRCNMNVKEYDPTECPNFGLLCEMSIAELQERLAVAKVQMKEELKEKRDRILKRKQQQQEMLENVKNFIAQTRRMSKPSRSLPICSVNLERSPDLDELRRQLEEKRSLRMNSFQVNVGSPAERAGLVAGDAVIKINNTDVFNLRHKDAQDVVVRAGNAFEVTLQRGGSTWKPSVIPTGSFPTPTPAVNNVSPVTRTSLAAPRSENIGSIGTGHNLSAKPFSPQVNGAVNGGPKLVNKQYNSPLKLYSEESIAETLSAQTEVLSTGVLGVNFKKNEKNYDASNSAVLRMLKETENEPRTPDEEPESGVVTAPNSGIAGLRHVKAPENRAAPANPQLPPGQNICAECERLIVGVFVRIKEKNLHVECFKCSTCGTSLKNVGYYNISNKLYCDIHAKSAAIRINANPNLAPVTVPPGGKPPVQAISSALSSHSLPSPSPLSPKLNSFSSPYQPQETKENADVSSTSPLPNLSTNVTTEANNNNSLLNNPTPLSFSKYLNKSSTSFSGPKPFSSVTAPLSPASTLPRGAPLSPITPTAAPSYNAPSYTAPAYKAPSYSPASSAGRSAQGIVWPPPQEEPELPTACPLFYPPPSQVEQVILSKRAQREAEIESNWSECLEVEEINSMAQFLPKMSLCSEEVSSFLERKSAVECIETISETLETQRLVENVLKTTTQSVPSIEADIRPASPKSDTPQPCPVPLPDTCYQRKDSCDLKRPTAFTPNTIECQLPCKIDNAVPQKWESPLTQALRTTEPDPDTFSQIPSKHSSSALASALAVAPSLPFTPAFDPGKPVPLPEETVPYMPPEHPVLPPEPKEVEAKPKQSKPKSQFVKALETAPERPFTPVAGTAIPVKKKPKDPTDKYFEELPKPQERVSMLAALTTAPERSYSPLIVESVGAKQTEAKTQTVDKSQLTRPLKPDVLPTSFQVNKKEPKPPSYYSPAVLYQRTEESKSEEHTEETHTSETRTIERQTIHNPQVTQLAVEDTESEEHNIAPMFQAVSCYYHNKKDNITIEISTTPPVPTPPPKPATPAVKTIEAQPGYIEKEVITEEKTARQQTTKRQEQFKEEIRTDVAAVKQAEEVVRKKPIPPVQLHKPEGLPSYQVQLSENAEADLKLMEKVQKAQSRLEEQKQARAQESHTAQQCLEHTKKPIITIEPDTPNPRSMFKPVVEDRPSSTTFSPRPRSVTPSMINRPPPVLPYYQSSLVPQHMRPVTSNLLDPTSPGISRSPSPCPGARSRSPSPFPCSGEQNRPRAVSPAPGPPENPLKSPQPLPTPRDSRLEQARENITTFIPEYKSKRDLIEKVQGAERSIDVAQSVQSIQPTQIYVSQVHTQSFPLQQSRVTECESVVSATESLQRQKDIFEAQKLDVQEAQRAERYTSATAEGVVDTEIAEQSHSARLQQLRQCQSQSIEKSSDGSRQVQRKTTVTEEKYPFREVNAPSIEAPGATALHLTNPQPLSLPRTLDQTFLQQQNCLQQQSCAQQSSSACRNVCKETQPPQPVPAPPPPPPPTVKHVFAPSSLAPLKHVEAPGSSSKKPSQNVIRPNVSQPNAGVGAGRQAGGISVVPKRGRGVLNTAAIGGARIPLCEHASELCHANETENFIELDQVSLQLPTRPPPPPPVPVFSQINITIPYQSASPQLDSIGSSPRSDYSSYSSSSSKNPGQIQSTEAAREKILSEIRSLTPKLKKVNVSGTQSPRMNYIVNNVETTVTNNVKKVKSELLIPVNDYNNSKDHSPLPDHLTFANRPDFDRAPNEISKTYFGSGVTKDAKDYKSKDNFPEAPICWKCNTEIVRGPFITALGKIWCPNHFICTTPSCRRPLQDLGFVEEQGQLYCEYCFEQYLAPPCSKCSAKIKGDCLKAIGKNFHPECFNCVYCGKLFGNSPFFLEDGSPYCEADWNELFTTKCFACGFPVEAGDRWVEALNNNYHSQCFNCTMCKKNLEGQSFFAKGGRPFCKNHAR</sequence>
<evidence type="ECO:0008006" key="13">
    <source>
        <dbReference type="Google" id="ProtNLM"/>
    </source>
</evidence>
<dbReference type="SMART" id="SM00228">
    <property type="entry name" value="PDZ"/>
    <property type="match status" value="1"/>
</dbReference>
<keyword evidence="2" id="KW-0963">Cytoplasm</keyword>
<dbReference type="GO" id="GO:0051371">
    <property type="term" value="F:muscle alpha-actinin binding"/>
    <property type="evidence" value="ECO:0007669"/>
    <property type="project" value="TreeGrafter"/>
</dbReference>
<dbReference type="GO" id="GO:0030018">
    <property type="term" value="C:Z disc"/>
    <property type="evidence" value="ECO:0007669"/>
    <property type="project" value="TreeGrafter"/>
</dbReference>
<feature type="compositionally biased region" description="Pro residues" evidence="8">
    <location>
        <begin position="1227"/>
        <end position="1237"/>
    </location>
</feature>
<dbReference type="InterPro" id="IPR050604">
    <property type="entry name" value="PDZ-LIM_domain"/>
</dbReference>
<evidence type="ECO:0000256" key="5">
    <source>
        <dbReference type="ARBA" id="ARBA00023038"/>
    </source>
</evidence>
<feature type="domain" description="LIM zinc-binding" evidence="9">
    <location>
        <begin position="2329"/>
        <end position="2384"/>
    </location>
</feature>
<feature type="region of interest" description="Disordered" evidence="8">
    <location>
        <begin position="1833"/>
        <end position="1857"/>
    </location>
</feature>
<dbReference type="PROSITE" id="PS00478">
    <property type="entry name" value="LIM_DOMAIN_1"/>
    <property type="match status" value="1"/>
</dbReference>
<dbReference type="GO" id="GO:0007507">
    <property type="term" value="P:heart development"/>
    <property type="evidence" value="ECO:0007669"/>
    <property type="project" value="TreeGrafter"/>
</dbReference>
<dbReference type="GO" id="GO:0001725">
    <property type="term" value="C:stress fiber"/>
    <property type="evidence" value="ECO:0007669"/>
    <property type="project" value="TreeGrafter"/>
</dbReference>
<feature type="region of interest" description="Disordered" evidence="8">
    <location>
        <begin position="1343"/>
        <end position="1364"/>
    </location>
</feature>
<dbReference type="PANTHER" id="PTHR24214:SF38">
    <property type="entry name" value="PDZ AND LIM DOMAIN PROTEIN ZASP-RELATED"/>
    <property type="match status" value="1"/>
</dbReference>
<dbReference type="Gene3D" id="2.30.42.10">
    <property type="match status" value="1"/>
</dbReference>
<feature type="compositionally biased region" description="Low complexity" evidence="8">
    <location>
        <begin position="846"/>
        <end position="876"/>
    </location>
</feature>
<dbReference type="Pfam" id="PF00595">
    <property type="entry name" value="PDZ"/>
    <property type="match status" value="1"/>
</dbReference>
<feature type="compositionally biased region" description="Low complexity" evidence="8">
    <location>
        <begin position="1600"/>
        <end position="1614"/>
    </location>
</feature>
<feature type="compositionally biased region" description="Polar residues" evidence="8">
    <location>
        <begin position="1956"/>
        <end position="1975"/>
    </location>
</feature>
<feature type="region of interest" description="Disordered" evidence="8">
    <location>
        <begin position="1917"/>
        <end position="1985"/>
    </location>
</feature>
<feature type="compositionally biased region" description="Polar residues" evidence="8">
    <location>
        <begin position="2085"/>
        <end position="2094"/>
    </location>
</feature>
<dbReference type="GO" id="GO:0046872">
    <property type="term" value="F:metal ion binding"/>
    <property type="evidence" value="ECO:0007669"/>
    <property type="project" value="UniProtKB-KW"/>
</dbReference>
<dbReference type="GO" id="GO:0031941">
    <property type="term" value="C:filamentous actin"/>
    <property type="evidence" value="ECO:0007669"/>
    <property type="project" value="TreeGrafter"/>
</dbReference>
<dbReference type="GO" id="GO:0061061">
    <property type="term" value="P:muscle structure development"/>
    <property type="evidence" value="ECO:0007669"/>
    <property type="project" value="TreeGrafter"/>
</dbReference>
<evidence type="ECO:0000256" key="2">
    <source>
        <dbReference type="ARBA" id="ARBA00022490"/>
    </source>
</evidence>
<dbReference type="InterPro" id="IPR001781">
    <property type="entry name" value="Znf_LIM"/>
</dbReference>
<dbReference type="CDD" id="cd08368">
    <property type="entry name" value="LIM"/>
    <property type="match status" value="1"/>
</dbReference>
<feature type="coiled-coil region" evidence="7">
    <location>
        <begin position="455"/>
        <end position="490"/>
    </location>
</feature>
<feature type="region of interest" description="Disordered" evidence="8">
    <location>
        <begin position="1638"/>
        <end position="1703"/>
    </location>
</feature>
<feature type="domain" description="LIM zinc-binding" evidence="9">
    <location>
        <begin position="769"/>
        <end position="828"/>
    </location>
</feature>
<feature type="region of interest" description="Disordered" evidence="8">
    <location>
        <begin position="840"/>
        <end position="914"/>
    </location>
</feature>
<dbReference type="Proteomes" id="UP001159042">
    <property type="component" value="Unassembled WGS sequence"/>
</dbReference>
<evidence type="ECO:0000256" key="7">
    <source>
        <dbReference type="SAM" id="Coils"/>
    </source>
</evidence>
<gene>
    <name evidence="11" type="ORF">NQ315_017056</name>
</gene>
<dbReference type="PROSITE" id="PS50106">
    <property type="entry name" value="PDZ"/>
    <property type="match status" value="1"/>
</dbReference>
<feature type="coiled-coil region" evidence="7">
    <location>
        <begin position="397"/>
        <end position="427"/>
    </location>
</feature>
<dbReference type="CDD" id="cd09455">
    <property type="entry name" value="LIM1_Enigma_like_1"/>
    <property type="match status" value="1"/>
</dbReference>
<accession>A0AAV8VHZ1</accession>
<evidence type="ECO:0000259" key="10">
    <source>
        <dbReference type="PROSITE" id="PS50106"/>
    </source>
</evidence>
<protein>
    <recommendedName>
        <fullName evidence="13">PDZ and LIM domain protein Zasp</fullName>
    </recommendedName>
</protein>
<dbReference type="InterPro" id="IPR031847">
    <property type="entry name" value="PDLI1-4/Zasp-like_mid"/>
</dbReference>
<dbReference type="CDD" id="cd09461">
    <property type="entry name" value="LIM3_Enigma_like_1"/>
    <property type="match status" value="1"/>
</dbReference>
<keyword evidence="3 6" id="KW-0479">Metal-binding</keyword>
<dbReference type="SMART" id="SM00735">
    <property type="entry name" value="ZM"/>
    <property type="match status" value="1"/>
</dbReference>
<feature type="compositionally biased region" description="Low complexity" evidence="8">
    <location>
        <begin position="2067"/>
        <end position="2084"/>
    </location>
</feature>
<feature type="coiled-coil region" evidence="7">
    <location>
        <begin position="338"/>
        <end position="369"/>
    </location>
</feature>
<feature type="compositionally biased region" description="Polar residues" evidence="8">
    <location>
        <begin position="887"/>
        <end position="905"/>
    </location>
</feature>
<keyword evidence="5 6" id="KW-0440">LIM domain</keyword>
<dbReference type="GO" id="GO:0003779">
    <property type="term" value="F:actin binding"/>
    <property type="evidence" value="ECO:0007669"/>
    <property type="project" value="TreeGrafter"/>
</dbReference>
<feature type="compositionally biased region" description="Pro residues" evidence="8">
    <location>
        <begin position="1922"/>
        <end position="1936"/>
    </location>
</feature>
<dbReference type="FunFam" id="2.10.110.10:FF:000060">
    <property type="entry name" value="Uncharacterized protein, isoform Z"/>
    <property type="match status" value="1"/>
</dbReference>